<feature type="non-terminal residue" evidence="2">
    <location>
        <position position="1"/>
    </location>
</feature>
<dbReference type="PANTHER" id="PTHR19959:SF119">
    <property type="entry name" value="FUNGAL LIPASE-LIKE DOMAIN-CONTAINING PROTEIN"/>
    <property type="match status" value="1"/>
</dbReference>
<dbReference type="InterPro" id="IPR011990">
    <property type="entry name" value="TPR-like_helical_dom_sf"/>
</dbReference>
<name>A0A8J1XYJ6_OWEFU</name>
<dbReference type="GO" id="GO:0005737">
    <property type="term" value="C:cytoplasm"/>
    <property type="evidence" value="ECO:0007669"/>
    <property type="project" value="UniProtKB-ARBA"/>
</dbReference>
<dbReference type="InterPro" id="IPR043519">
    <property type="entry name" value="NT_sf"/>
</dbReference>
<sequence>MEDGHEGSLQSCVLCKDNRTNTSLKELQCRHRCCITCIQKLVVESELSGGSFNCPECKHECHVPLEWEVEELQYEPVTIRNVDDVVSKLLKERAKKAEEGAKRAEEDAKRAEEDAKRAEEDFSEEAATINQIRKDLKSLKPEYSDFDTKLKYLRKQEQQITNDLKEIPTINKNKIKGSISEVEWRANRKKHVELLLKLGNIIRDIGKIDKEPMQFVKAIAVYECGIVQCSDELEDEVTMYNTAKRQALNLFFQHCIGKKAPESYFQDEKSNKTKLDTIRRDLKVKIQELDENRDCDCYEEKLGNDERIVQEKKRIKQIGDIFKWIHSEIKEFMSDLVKQCQDLLDFHPIDFALIAFGSFSRKETTPFSDVEFAAVQDSSQSEMEPEYREYLEKMIMILHLKLISFGETVLPAMAISSLNDNTDPSDKTKDWYLDLRSYVTVKQGISFDGLMQGANKTPYFVYPHNNKFRLINTKTAFFEMYPKMNKKELKALLYFFKGDFTTLFGNESLGAEMKEHFKADPTQWKVISDLIEKELEEDLVKYSCVKKMYNGKYERHMIEKDSFHIKKELYRLPSVVINNLLHLLKSDANCIWDVESLKRLTSEGVHHLKMVLSTAAELRLRGYVQINGQVDEEKGQLLPKLFVGKNIADAAAAKITEKAILRYFTTVIPLAHAIEKERPKGNALESLVEISLYNPSNLNHAIAYILMQKLDQAKKWVKAANDEYKYTNTTELIMQILCNVYIKDTDISKQFLDSLKTGVLQDKDIDALNTYGNACLQQGEIEDATEALEESVHEAKDARKITSLTLLATAYSERDDPTKYETFLKEHPEIKEIEDLRSALDEKKALLEEEIGKGQKQSVLINTLEEKLAECRNRRTQNAEKECDRLTRKVAELENDLAEEKKSHNIVTEEAENEARQYKSRIKSIGEQLSKSQNNFKKEKKQNQSIKNELVQSKKDMEEMTMKYKTE</sequence>
<evidence type="ECO:0000313" key="3">
    <source>
        <dbReference type="Proteomes" id="UP000749559"/>
    </source>
</evidence>
<organism evidence="2 3">
    <name type="scientific">Owenia fusiformis</name>
    <name type="common">Polychaete worm</name>
    <dbReference type="NCBI Taxonomy" id="6347"/>
    <lineage>
        <taxon>Eukaryota</taxon>
        <taxon>Metazoa</taxon>
        <taxon>Spiralia</taxon>
        <taxon>Lophotrochozoa</taxon>
        <taxon>Annelida</taxon>
        <taxon>Polychaeta</taxon>
        <taxon>Sedentaria</taxon>
        <taxon>Canalipalpata</taxon>
        <taxon>Sabellida</taxon>
        <taxon>Oweniida</taxon>
        <taxon>Oweniidae</taxon>
        <taxon>Owenia</taxon>
    </lineage>
</organism>
<dbReference type="InterPro" id="IPR005105">
    <property type="entry name" value="GlnD_Uridyltrans_N"/>
</dbReference>
<dbReference type="CDD" id="cd16449">
    <property type="entry name" value="RING-HC"/>
    <property type="match status" value="1"/>
</dbReference>
<feature type="region of interest" description="Disordered" evidence="1">
    <location>
        <begin position="929"/>
        <end position="967"/>
    </location>
</feature>
<dbReference type="PROSITE" id="PS50089">
    <property type="entry name" value="ZF_RING_2"/>
    <property type="match status" value="1"/>
</dbReference>
<feature type="region of interest" description="Disordered" evidence="1">
    <location>
        <begin position="97"/>
        <end position="120"/>
    </location>
</feature>
<dbReference type="SUPFAM" id="SSF48452">
    <property type="entry name" value="TPR-like"/>
    <property type="match status" value="1"/>
</dbReference>
<dbReference type="Gene3D" id="3.30.40.10">
    <property type="entry name" value="Zinc/RING finger domain, C3HC4 (zinc finger)"/>
    <property type="match status" value="1"/>
</dbReference>
<feature type="compositionally biased region" description="Basic and acidic residues" evidence="1">
    <location>
        <begin position="952"/>
        <end position="967"/>
    </location>
</feature>
<dbReference type="Gene3D" id="1.25.40.10">
    <property type="entry name" value="Tetratricopeptide repeat domain"/>
    <property type="match status" value="1"/>
</dbReference>
<dbReference type="AlphaFoldDB" id="A0A8J1XYJ6"/>
<dbReference type="InterPro" id="IPR013083">
    <property type="entry name" value="Znf_RING/FYVE/PHD"/>
</dbReference>
<dbReference type="SUPFAM" id="SSF81301">
    <property type="entry name" value="Nucleotidyltransferase"/>
    <property type="match status" value="1"/>
</dbReference>
<dbReference type="SUPFAM" id="SSF57850">
    <property type="entry name" value="RING/U-box"/>
    <property type="match status" value="1"/>
</dbReference>
<evidence type="ECO:0000313" key="2">
    <source>
        <dbReference type="EMBL" id="CAH1794417.1"/>
    </source>
</evidence>
<dbReference type="GO" id="GO:0008773">
    <property type="term" value="F:[protein-PII] uridylyltransferase activity"/>
    <property type="evidence" value="ECO:0007669"/>
    <property type="project" value="InterPro"/>
</dbReference>
<dbReference type="Pfam" id="PF03445">
    <property type="entry name" value="DUF294"/>
    <property type="match status" value="1"/>
</dbReference>
<dbReference type="InterPro" id="IPR001841">
    <property type="entry name" value="Znf_RING"/>
</dbReference>
<proteinExistence type="predicted"/>
<gene>
    <name evidence="2" type="ORF">OFUS_LOCUS19115</name>
</gene>
<protein>
    <submittedName>
        <fullName evidence="2">Uncharacterized protein</fullName>
    </submittedName>
</protein>
<accession>A0A8J1XYJ6</accession>
<dbReference type="PANTHER" id="PTHR19959">
    <property type="entry name" value="KINESIN LIGHT CHAIN"/>
    <property type="match status" value="1"/>
</dbReference>
<dbReference type="EMBL" id="CAIIXF020000009">
    <property type="protein sequence ID" value="CAH1794417.1"/>
    <property type="molecule type" value="Genomic_DNA"/>
</dbReference>
<evidence type="ECO:0000256" key="1">
    <source>
        <dbReference type="SAM" id="MobiDB-lite"/>
    </source>
</evidence>
<comment type="caution">
    <text evidence="2">The sequence shown here is derived from an EMBL/GenBank/DDBJ whole genome shotgun (WGS) entry which is preliminary data.</text>
</comment>
<dbReference type="SMART" id="SM00184">
    <property type="entry name" value="RING"/>
    <property type="match status" value="1"/>
</dbReference>
<dbReference type="Proteomes" id="UP000749559">
    <property type="component" value="Unassembled WGS sequence"/>
</dbReference>
<reference evidence="2" key="1">
    <citation type="submission" date="2022-03" db="EMBL/GenBank/DDBJ databases">
        <authorList>
            <person name="Martin C."/>
        </authorList>
    </citation>
    <scope>NUCLEOTIDE SEQUENCE</scope>
</reference>
<keyword evidence="3" id="KW-1185">Reference proteome</keyword>